<dbReference type="PANTHER" id="PTHR24350">
    <property type="entry name" value="SERINE/THREONINE-PROTEIN KINASE IAL-RELATED"/>
    <property type="match status" value="1"/>
</dbReference>
<feature type="compositionally biased region" description="Basic and acidic residues" evidence="10">
    <location>
        <begin position="682"/>
        <end position="692"/>
    </location>
</feature>
<dbReference type="Pfam" id="PF00069">
    <property type="entry name" value="Pkinase"/>
    <property type="match status" value="1"/>
</dbReference>
<feature type="compositionally biased region" description="Basic and acidic residues" evidence="10">
    <location>
        <begin position="360"/>
        <end position="369"/>
    </location>
</feature>
<evidence type="ECO:0000256" key="3">
    <source>
        <dbReference type="ARBA" id="ARBA00022741"/>
    </source>
</evidence>
<dbReference type="Gene3D" id="1.10.510.10">
    <property type="entry name" value="Transferase(Phosphotransferase) domain 1"/>
    <property type="match status" value="1"/>
</dbReference>
<evidence type="ECO:0000256" key="1">
    <source>
        <dbReference type="ARBA" id="ARBA00022527"/>
    </source>
</evidence>
<feature type="domain" description="Protein kinase" evidence="11">
    <location>
        <begin position="76"/>
        <end position="329"/>
    </location>
</feature>
<feature type="region of interest" description="Disordered" evidence="10">
    <location>
        <begin position="515"/>
        <end position="566"/>
    </location>
</feature>
<dbReference type="PROSITE" id="PS50011">
    <property type="entry name" value="PROTEIN_KINASE_DOM"/>
    <property type="match status" value="1"/>
</dbReference>
<feature type="compositionally biased region" description="Low complexity" evidence="10">
    <location>
        <begin position="631"/>
        <end position="643"/>
    </location>
</feature>
<keyword evidence="4" id="KW-0418">Kinase</keyword>
<evidence type="ECO:0000256" key="2">
    <source>
        <dbReference type="ARBA" id="ARBA00022679"/>
    </source>
</evidence>
<feature type="binding site" evidence="7">
    <location>
        <position position="86"/>
    </location>
    <ligand>
        <name>ATP</name>
        <dbReference type="ChEBI" id="CHEBI:30616"/>
    </ligand>
</feature>
<protein>
    <recommendedName>
        <fullName evidence="11">Protein kinase domain-containing protein</fullName>
    </recommendedName>
</protein>
<dbReference type="RefSeq" id="XP_058341129.1">
    <property type="nucleotide sequence ID" value="XM_058488017.1"/>
</dbReference>
<evidence type="ECO:0000313" key="12">
    <source>
        <dbReference type="EMBL" id="KAJ8656216.1"/>
    </source>
</evidence>
<evidence type="ECO:0000313" key="13">
    <source>
        <dbReference type="Proteomes" id="UP001234581"/>
    </source>
</evidence>
<dbReference type="InterPro" id="IPR011009">
    <property type="entry name" value="Kinase-like_dom_sf"/>
</dbReference>
<feature type="region of interest" description="Disordered" evidence="10">
    <location>
        <begin position="1"/>
        <end position="72"/>
    </location>
</feature>
<dbReference type="CDD" id="cd14003">
    <property type="entry name" value="STKc_AMPK-like"/>
    <property type="match status" value="1"/>
</dbReference>
<feature type="region of interest" description="Disordered" evidence="10">
    <location>
        <begin position="602"/>
        <end position="652"/>
    </location>
</feature>
<dbReference type="FunFam" id="1.10.510.10:FF:000571">
    <property type="entry name" value="Maternal embryonic leucine zipper kinase"/>
    <property type="match status" value="1"/>
</dbReference>
<feature type="cross-link" description="Glycyl lysine isopeptide (Lys-Gly) (interchain with G-Cter in SUMO2)" evidence="8">
    <location>
        <position position="201"/>
    </location>
</feature>
<accession>A0AAD7V200</accession>
<dbReference type="InterPro" id="IPR017441">
    <property type="entry name" value="Protein_kinase_ATP_BS"/>
</dbReference>
<name>A0AAD7V200_9FUNG</name>
<dbReference type="GO" id="GO:0004674">
    <property type="term" value="F:protein serine/threonine kinase activity"/>
    <property type="evidence" value="ECO:0007669"/>
    <property type="project" value="UniProtKB-KW"/>
</dbReference>
<evidence type="ECO:0000256" key="4">
    <source>
        <dbReference type="ARBA" id="ARBA00022777"/>
    </source>
</evidence>
<evidence type="ECO:0000256" key="10">
    <source>
        <dbReference type="SAM" id="MobiDB-lite"/>
    </source>
</evidence>
<dbReference type="SUPFAM" id="SSF56112">
    <property type="entry name" value="Protein kinase-like (PK-like)"/>
    <property type="match status" value="1"/>
</dbReference>
<dbReference type="Proteomes" id="UP001234581">
    <property type="component" value="Unassembled WGS sequence"/>
</dbReference>
<sequence>MTIKSVTRSLRRNFGSTRKKTPKDQPSASSPTTPSPPQQQQPQANTHNNNTPSSNSSIVTPPDGNQDTLLNGIGPYRFHGPLGSGKFSRVVLARHRDTGKQVAIKIIDKQAHEYRVMSRLVREIYLMEMLDHENIVKLYETIETCDSLFLVMEYIPGVNLDEYLHRQGGKLKEDEARHYFRQMVSAVYFCHNRWVVHRDLKTPNVLITPDGVVKLADFGLGNRFGLQRLKTICGSMLYYSPEIITGQKYFGPEVDCWCLGIALFRMTSGYEPFSHAHTVGELKRDVCSCNYKMPDSISPELQTTIRKCLQTDRRKRMTVRQALKDDPWLTKNGELSCPFSDVPKTAYDEIVGDDLGESSSNDRQERERRARRQFMKDLEHDSNMHSSVKHTIIYHPVNPSTYFTTGMAPTNCHHHHQQHNPPPSHRIHQHHYHYQHENIEILRSELLQSIRARAKRLGIRSAERWGGTALALRLKPSEVEKANGNSSNNGFKLYDMMQRLTRSQVYCFHVNYKSSSQLHPPPSLSSSSNMSTSTSSSPSTTLSHPSLGDHSHGNNNNTQSEHHSSLQKDFMTLLKHTCQLMGITYSQESPTRLLCVLTLREPSKDDKKPDGTSSNSRPPPPPTKMRRRTSRSSTRSSTAASSTDEIIIGSEPFRHRRMSLPLISHLTSSMTTSFFGRAKARQSVDEKSDKQQHHGHHHQQQQQQQQQQTAQIKKKDSLAVFSIDIEQRPGGGGTNATTMVALRFSRQRGSNTVFKMAGGWITGVLSLPPQE</sequence>
<keyword evidence="5 7" id="KW-0067">ATP-binding</keyword>
<dbReference type="SMART" id="SM00220">
    <property type="entry name" value="S_TKc"/>
    <property type="match status" value="1"/>
</dbReference>
<feature type="active site" description="Proton acceptor" evidence="6">
    <location>
        <position position="199"/>
    </location>
</feature>
<keyword evidence="2" id="KW-0808">Transferase</keyword>
<feature type="compositionally biased region" description="Low complexity" evidence="10">
    <location>
        <begin position="40"/>
        <end position="62"/>
    </location>
</feature>
<feature type="binding site" evidence="7 9">
    <location>
        <position position="105"/>
    </location>
    <ligand>
        <name>ATP</name>
        <dbReference type="ChEBI" id="CHEBI:30616"/>
    </ligand>
</feature>
<dbReference type="EMBL" id="JARTCD010000041">
    <property type="protein sequence ID" value="KAJ8656216.1"/>
    <property type="molecule type" value="Genomic_DNA"/>
</dbReference>
<organism evidence="12 13">
    <name type="scientific">Lichtheimia ornata</name>
    <dbReference type="NCBI Taxonomy" id="688661"/>
    <lineage>
        <taxon>Eukaryota</taxon>
        <taxon>Fungi</taxon>
        <taxon>Fungi incertae sedis</taxon>
        <taxon>Mucoromycota</taxon>
        <taxon>Mucoromycotina</taxon>
        <taxon>Mucoromycetes</taxon>
        <taxon>Mucorales</taxon>
        <taxon>Lichtheimiaceae</taxon>
        <taxon>Lichtheimia</taxon>
    </lineage>
</organism>
<feature type="region of interest" description="Disordered" evidence="10">
    <location>
        <begin position="677"/>
        <end position="715"/>
    </location>
</feature>
<dbReference type="PROSITE" id="PS00107">
    <property type="entry name" value="PROTEIN_KINASE_ATP"/>
    <property type="match status" value="1"/>
</dbReference>
<keyword evidence="13" id="KW-1185">Reference proteome</keyword>
<feature type="compositionally biased region" description="Low complexity" evidence="10">
    <location>
        <begin position="515"/>
        <end position="546"/>
    </location>
</feature>
<proteinExistence type="predicted"/>
<evidence type="ECO:0000256" key="6">
    <source>
        <dbReference type="PIRSR" id="PIRSR630616-1"/>
    </source>
</evidence>
<reference evidence="12 13" key="1">
    <citation type="submission" date="2023-03" db="EMBL/GenBank/DDBJ databases">
        <title>Genome sequence of Lichtheimia ornata CBS 291.66.</title>
        <authorList>
            <person name="Mohabir J.T."/>
            <person name="Shea T.P."/>
            <person name="Kurbessoian T."/>
            <person name="Berby B."/>
            <person name="Fontaine J."/>
            <person name="Livny J."/>
            <person name="Gnirke A."/>
            <person name="Stajich J.E."/>
            <person name="Cuomo C.A."/>
        </authorList>
    </citation>
    <scope>NUCLEOTIDE SEQUENCE [LARGE SCALE GENOMIC DNA]</scope>
    <source>
        <strain evidence="12">CBS 291.66</strain>
    </source>
</reference>
<feature type="region of interest" description="Disordered" evidence="10">
    <location>
        <begin position="350"/>
        <end position="369"/>
    </location>
</feature>
<comment type="caution">
    <text evidence="12">The sequence shown here is derived from an EMBL/GenBank/DDBJ whole genome shotgun (WGS) entry which is preliminary data.</text>
</comment>
<evidence type="ECO:0000256" key="7">
    <source>
        <dbReference type="PIRSR" id="PIRSR630616-2"/>
    </source>
</evidence>
<dbReference type="GO" id="GO:0005524">
    <property type="term" value="F:ATP binding"/>
    <property type="evidence" value="ECO:0007669"/>
    <property type="project" value="UniProtKB-UniRule"/>
</dbReference>
<dbReference type="InterPro" id="IPR008271">
    <property type="entry name" value="Ser/Thr_kinase_AS"/>
</dbReference>
<evidence type="ECO:0000256" key="9">
    <source>
        <dbReference type="PROSITE-ProRule" id="PRU10141"/>
    </source>
</evidence>
<dbReference type="AlphaFoldDB" id="A0AAD7V200"/>
<evidence type="ECO:0000259" key="11">
    <source>
        <dbReference type="PROSITE" id="PS50011"/>
    </source>
</evidence>
<feature type="binding site" evidence="7">
    <location>
        <position position="217"/>
    </location>
    <ligand>
        <name>ATP</name>
        <dbReference type="ChEBI" id="CHEBI:30616"/>
    </ligand>
</feature>
<dbReference type="PROSITE" id="PS00108">
    <property type="entry name" value="PROTEIN_KINASE_ST"/>
    <property type="match status" value="1"/>
</dbReference>
<dbReference type="FunFam" id="3.30.200.20:FF:000003">
    <property type="entry name" value="Non-specific serine/threonine protein kinase"/>
    <property type="match status" value="1"/>
</dbReference>
<gene>
    <name evidence="12" type="ORF">O0I10_008010</name>
</gene>
<dbReference type="GeneID" id="83215417"/>
<dbReference type="InterPro" id="IPR000719">
    <property type="entry name" value="Prot_kinase_dom"/>
</dbReference>
<dbReference type="InterPro" id="IPR030616">
    <property type="entry name" value="Aur-like"/>
</dbReference>
<evidence type="ECO:0000256" key="5">
    <source>
        <dbReference type="ARBA" id="ARBA00022840"/>
    </source>
</evidence>
<evidence type="ECO:0000256" key="8">
    <source>
        <dbReference type="PIRSR" id="PIRSR630616-3"/>
    </source>
</evidence>
<keyword evidence="3 7" id="KW-0547">Nucleotide-binding</keyword>
<keyword evidence="1" id="KW-0723">Serine/threonine-protein kinase</keyword>